<proteinExistence type="predicted"/>
<accession>A0ABX0QKF9</accession>
<dbReference type="EMBL" id="WAEL01000003">
    <property type="protein sequence ID" value="NID10604.1"/>
    <property type="molecule type" value="Genomic_DNA"/>
</dbReference>
<evidence type="ECO:0000313" key="5">
    <source>
        <dbReference type="EMBL" id="NID10604.1"/>
    </source>
</evidence>
<dbReference type="Proteomes" id="UP000606008">
    <property type="component" value="Unassembled WGS sequence"/>
</dbReference>
<gene>
    <name evidence="5" type="ORF">F7231_10525</name>
</gene>
<feature type="transmembrane region" description="Helical" evidence="3">
    <location>
        <begin position="117"/>
        <end position="138"/>
    </location>
</feature>
<reference evidence="5" key="1">
    <citation type="submission" date="2024-05" db="EMBL/GenBank/DDBJ databases">
        <authorList>
            <person name="Jung D.-H."/>
        </authorList>
    </citation>
    <scope>NUCLEOTIDE SEQUENCE</scope>
    <source>
        <strain evidence="5">JA-25</strain>
    </source>
</reference>
<keyword evidence="3" id="KW-0812">Transmembrane</keyword>
<evidence type="ECO:0000313" key="6">
    <source>
        <dbReference type="Proteomes" id="UP000606008"/>
    </source>
</evidence>
<feature type="transmembrane region" description="Helical" evidence="3">
    <location>
        <begin position="20"/>
        <end position="39"/>
    </location>
</feature>
<dbReference type="PANTHER" id="PTHR34978:SF3">
    <property type="entry name" value="SLR0241 PROTEIN"/>
    <property type="match status" value="1"/>
</dbReference>
<protein>
    <submittedName>
        <fullName evidence="5">M48 family metalloprotease</fullName>
    </submittedName>
</protein>
<name>A0ABX0QKF9_9BACT</name>
<keyword evidence="1" id="KW-0175">Coiled coil</keyword>
<dbReference type="RefSeq" id="WP_166691851.1">
    <property type="nucleotide sequence ID" value="NZ_WAEL01000003.1"/>
</dbReference>
<feature type="transmembrane region" description="Helical" evidence="3">
    <location>
        <begin position="314"/>
        <end position="338"/>
    </location>
</feature>
<dbReference type="GO" id="GO:0008237">
    <property type="term" value="F:metallopeptidase activity"/>
    <property type="evidence" value="ECO:0007669"/>
    <property type="project" value="UniProtKB-KW"/>
</dbReference>
<keyword evidence="5" id="KW-0482">Metalloprotease</keyword>
<evidence type="ECO:0000259" key="4">
    <source>
        <dbReference type="Pfam" id="PF05569"/>
    </source>
</evidence>
<evidence type="ECO:0000256" key="2">
    <source>
        <dbReference type="SAM" id="MobiDB-lite"/>
    </source>
</evidence>
<feature type="coiled-coil region" evidence="1">
    <location>
        <begin position="528"/>
        <end position="591"/>
    </location>
</feature>
<dbReference type="CDD" id="cd07341">
    <property type="entry name" value="M56_BlaR1_MecR1_like"/>
    <property type="match status" value="1"/>
</dbReference>
<feature type="transmembrane region" description="Helical" evidence="3">
    <location>
        <begin position="51"/>
        <end position="71"/>
    </location>
</feature>
<keyword evidence="3" id="KW-1133">Transmembrane helix</keyword>
<dbReference type="Gene3D" id="3.30.2010.10">
    <property type="entry name" value="Metalloproteases ('zincins'), catalytic domain"/>
    <property type="match status" value="1"/>
</dbReference>
<organism evidence="5 6">
    <name type="scientific">Fibrivirga algicola</name>
    <dbReference type="NCBI Taxonomy" id="2950420"/>
    <lineage>
        <taxon>Bacteria</taxon>
        <taxon>Pseudomonadati</taxon>
        <taxon>Bacteroidota</taxon>
        <taxon>Cytophagia</taxon>
        <taxon>Cytophagales</taxon>
        <taxon>Spirosomataceae</taxon>
        <taxon>Fibrivirga</taxon>
    </lineage>
</organism>
<feature type="compositionally biased region" description="Low complexity" evidence="2">
    <location>
        <begin position="682"/>
        <end position="712"/>
    </location>
</feature>
<feature type="domain" description="Peptidase M56" evidence="4">
    <location>
        <begin position="109"/>
        <end position="263"/>
    </location>
</feature>
<comment type="caution">
    <text evidence="5">The sequence shown here is derived from an EMBL/GenBank/DDBJ whole genome shotgun (WGS) entry which is preliminary data.</text>
</comment>
<keyword evidence="6" id="KW-1185">Reference proteome</keyword>
<dbReference type="Pfam" id="PF05569">
    <property type="entry name" value="Peptidase_M56"/>
    <property type="match status" value="1"/>
</dbReference>
<evidence type="ECO:0000256" key="1">
    <source>
        <dbReference type="SAM" id="Coils"/>
    </source>
</evidence>
<evidence type="ECO:0000256" key="3">
    <source>
        <dbReference type="SAM" id="Phobius"/>
    </source>
</evidence>
<keyword evidence="3" id="KW-0472">Membrane</keyword>
<dbReference type="InterPro" id="IPR008756">
    <property type="entry name" value="Peptidase_M56"/>
</dbReference>
<sequence length="795" mass="87192">MKLTNWLSSPIAEALGWTLIHALWQGFAVVLVIALLLHLARRSRAALRYQIGMSGLFMQVLASMGTFAWYYEPRSVISPVATASSLHNGPTALLPTTDGAWLVGMQGFLNTHLTEIVWVWLIGVGVFGIRLLGGWAYVQRLRRTSTLPVPATLSAATARISRSMNVSARVQVTAQLTGPLVVGMVKPVILWPVGLLAGLSAADVEAILAHELAHVQRHDYLLNVLQSIVESLYFFHPALWWLSARIREEREHCCDDLAVSIIGDARVLARALARVEEWQRSMTTAPTLAMAFASKRQLLLQRVRRVLGVPTQPLVSNGSLVGLTLVTLLLVSVSVYALQPVDQPKSTRATWPKTTRRHTVSTDSEYGMIDNRRIGYVVWKGQKLTAARVAGLQRQFDLVTAGKLSLDVVQQPNRDILLTIIEKNTAFDTGMKALGEGLARIDYSNMTATAPVDVPATPAMPVVGLPETPPTIAGDTSRLRAVQQQLELLTKQMQELMAERQPMADKLSKEMAELSAKSGYLSPYRDQINQLMKQQQALAAKMLALQRETQTLSRQNSAKAKALMQHKEAQSEQLEKHLSMLDEQMSKLDSRLEPHRERLEVLADSLARLYEPANALSGKMGALAEQLSEQVEGTMRQAEAAAEHAERQAEEAMRRAEDAMNRLNGEVMPARAPRPAKPARPSRPAKAPKAPRPAVSTPAVPEPAAAPSSAPLPAVPPKPAAAPKAPKVGRVNAPVDLSLPVVFTQADKKLLATIKAEIMTRVDRATDKTPFWRTEHMLLADNGNLKKVDVSILKH</sequence>
<feature type="compositionally biased region" description="Basic and acidic residues" evidence="2">
    <location>
        <begin position="641"/>
        <end position="660"/>
    </location>
</feature>
<keyword evidence="5" id="KW-0645">Protease</keyword>
<keyword evidence="5" id="KW-0378">Hydrolase</keyword>
<dbReference type="InterPro" id="IPR052173">
    <property type="entry name" value="Beta-lactam_resp_regulator"/>
</dbReference>
<dbReference type="PANTHER" id="PTHR34978">
    <property type="entry name" value="POSSIBLE SENSOR-TRANSDUCER PROTEIN BLAR"/>
    <property type="match status" value="1"/>
</dbReference>
<feature type="region of interest" description="Disordered" evidence="2">
    <location>
        <begin position="634"/>
        <end position="726"/>
    </location>
</feature>